<dbReference type="SUPFAM" id="SSF46785">
    <property type="entry name" value="Winged helix' DNA-binding domain"/>
    <property type="match status" value="1"/>
</dbReference>
<protein>
    <recommendedName>
        <fullName evidence="3">Helix-turn-helix domain-containing protein</fullName>
    </recommendedName>
</protein>
<evidence type="ECO:0000313" key="2">
    <source>
        <dbReference type="Proteomes" id="UP001232493"/>
    </source>
</evidence>
<gene>
    <name evidence="1" type="ORF">JRV97_11035</name>
</gene>
<organism evidence="1 2">
    <name type="scientific">Marinitoga aeolica</name>
    <dbReference type="NCBI Taxonomy" id="2809031"/>
    <lineage>
        <taxon>Bacteria</taxon>
        <taxon>Thermotogati</taxon>
        <taxon>Thermotogota</taxon>
        <taxon>Thermotogae</taxon>
        <taxon>Petrotogales</taxon>
        <taxon>Petrotogaceae</taxon>
        <taxon>Marinitoga</taxon>
    </lineage>
</organism>
<dbReference type="RefSeq" id="WP_280998871.1">
    <property type="nucleotide sequence ID" value="NZ_CP069362.1"/>
</dbReference>
<accession>A0ABY8PQF0</accession>
<proteinExistence type="predicted"/>
<name>A0ABY8PQF0_9BACT</name>
<dbReference type="EMBL" id="CP069362">
    <property type="protein sequence ID" value="WGS64873.1"/>
    <property type="molecule type" value="Genomic_DNA"/>
</dbReference>
<evidence type="ECO:0000313" key="1">
    <source>
        <dbReference type="EMBL" id="WGS64873.1"/>
    </source>
</evidence>
<sequence length="151" mass="17801">MFHLNDAFLMLPHNAVYFILTVRPANAAKIYIYLYLNSLAHSWKLGKARKYTYPISYRQISKTLEISYGITEQAIRNLKKMGAIEVIDQSNKGTIYKVNIPEWRDNEGVWHFEDPENSRTFYSMNNEIDTIKHVKTKIKENKIPLFNLKKE</sequence>
<dbReference type="InterPro" id="IPR036390">
    <property type="entry name" value="WH_DNA-bd_sf"/>
</dbReference>
<evidence type="ECO:0008006" key="3">
    <source>
        <dbReference type="Google" id="ProtNLM"/>
    </source>
</evidence>
<dbReference type="Proteomes" id="UP001232493">
    <property type="component" value="Chromosome"/>
</dbReference>
<keyword evidence="2" id="KW-1185">Reference proteome</keyword>
<reference evidence="1 2" key="1">
    <citation type="submission" date="2021-02" db="EMBL/GenBank/DDBJ databases">
        <title>Characterization of Marinitoga sp. nov. str. BP5-C20A.</title>
        <authorList>
            <person name="Erauso G."/>
            <person name="Postec A."/>
        </authorList>
    </citation>
    <scope>NUCLEOTIDE SEQUENCE [LARGE SCALE GENOMIC DNA]</scope>
    <source>
        <strain evidence="1 2">BP5-C20A</strain>
    </source>
</reference>